<dbReference type="InterPro" id="IPR000799">
    <property type="entry name" value="StAR-like"/>
</dbReference>
<accession>A0A1S3IYL3</accession>
<dbReference type="GO" id="GO:0008289">
    <property type="term" value="F:lipid binding"/>
    <property type="evidence" value="ECO:0007669"/>
    <property type="project" value="InterPro"/>
</dbReference>
<feature type="compositionally biased region" description="Low complexity" evidence="4">
    <location>
        <begin position="288"/>
        <end position="308"/>
    </location>
</feature>
<dbReference type="GeneID" id="106168679"/>
<dbReference type="GO" id="GO:0140284">
    <property type="term" value="C:endoplasmic reticulum-endosome membrane contact site"/>
    <property type="evidence" value="ECO:0007669"/>
    <property type="project" value="TreeGrafter"/>
</dbReference>
<feature type="domain" description="MENTAL" evidence="7">
    <location>
        <begin position="92"/>
        <end position="271"/>
    </location>
</feature>
<dbReference type="GO" id="GO:0099044">
    <property type="term" value="P:vesicle tethering to endoplasmic reticulum"/>
    <property type="evidence" value="ECO:0007669"/>
    <property type="project" value="TreeGrafter"/>
</dbReference>
<proteinExistence type="predicted"/>
<feature type="transmembrane region" description="Helical" evidence="5">
    <location>
        <begin position="98"/>
        <end position="117"/>
    </location>
</feature>
<organism evidence="8 9">
    <name type="scientific">Lingula anatina</name>
    <name type="common">Brachiopod</name>
    <name type="synonym">Lingula unguis</name>
    <dbReference type="NCBI Taxonomy" id="7574"/>
    <lineage>
        <taxon>Eukaryota</taxon>
        <taxon>Metazoa</taxon>
        <taxon>Spiralia</taxon>
        <taxon>Lophotrochozoa</taxon>
        <taxon>Brachiopoda</taxon>
        <taxon>Linguliformea</taxon>
        <taxon>Lingulata</taxon>
        <taxon>Lingulida</taxon>
        <taxon>Linguloidea</taxon>
        <taxon>Lingulidae</taxon>
        <taxon>Lingula</taxon>
    </lineage>
</organism>
<dbReference type="GO" id="GO:0031902">
    <property type="term" value="C:late endosome membrane"/>
    <property type="evidence" value="ECO:0007669"/>
    <property type="project" value="TreeGrafter"/>
</dbReference>
<feature type="transmembrane region" description="Helical" evidence="5">
    <location>
        <begin position="147"/>
        <end position="165"/>
    </location>
</feature>
<keyword evidence="5" id="KW-1133">Transmembrane helix</keyword>
<feature type="transmembrane region" description="Helical" evidence="5">
    <location>
        <begin position="172"/>
        <end position="191"/>
    </location>
</feature>
<name>A0A1S3IYL3_LINAN</name>
<dbReference type="InterPro" id="IPR002913">
    <property type="entry name" value="START_lipid-bd_dom"/>
</dbReference>
<dbReference type="SMART" id="SM00234">
    <property type="entry name" value="START"/>
    <property type="match status" value="1"/>
</dbReference>
<reference evidence="9" key="1">
    <citation type="submission" date="2025-08" db="UniProtKB">
        <authorList>
            <consortium name="RefSeq"/>
        </authorList>
    </citation>
    <scope>IDENTIFICATION</scope>
    <source>
        <tissue evidence="9">Gonads</tissue>
    </source>
</reference>
<evidence type="ECO:0000313" key="8">
    <source>
        <dbReference type="Proteomes" id="UP000085678"/>
    </source>
</evidence>
<evidence type="ECO:0000256" key="2">
    <source>
        <dbReference type="ARBA" id="ARBA00022692"/>
    </source>
</evidence>
<dbReference type="Pfam" id="PF01852">
    <property type="entry name" value="START"/>
    <property type="match status" value="1"/>
</dbReference>
<sequence>MSYWKKTQESSFIRGNIYNTSRPHFYQASGDMGQREEVAQQAGRLLYHGSAPCNYNRPSSYSNGGTAPIYGSTTLSSSVAYETNPCPCCKPMSTSRRAFCIMVTFDVLLLFVLWILYTQLSTYAGTFSKRFMKEVEGYDFKQSLFDIPLLSFWRFLVLIFSYAALNMRNPWLVALTTFGTCVFLLIKVFMFNFDEDLASGQNTLDYVLIIISFVVAWVECWFLDFRVLPEEKRAEIEARGAVLDERTSLLGRGDHRSIGGTETNDQYYSPYHTPHDSDDEEGSKRYHSIPPSSVNSRASSRNSNQLSLGSQEQEYQRLAGGLFATAMQLYENEEGWKLDNGDEKDLSSGCVYSKQLPELGGKFFKLKGVVNTTPQKGFEEIYFNTEDSPAWNPTVLESKILQVIDEHTDVLYNIAAEAAGGMVSARDFVNLRCWKEVNGMMISVSKGVTHPDMPEQKKYVRGENGPGCWVFKAVPGDPNKSEFVWIVNTNLKGWLPTYLIDQAMSGVLMDFFKYFNQRINYLNTLES</sequence>
<dbReference type="Pfam" id="PF10457">
    <property type="entry name" value="MENTAL"/>
    <property type="match status" value="1"/>
</dbReference>
<dbReference type="PROSITE" id="PS50848">
    <property type="entry name" value="START"/>
    <property type="match status" value="1"/>
</dbReference>
<dbReference type="STRING" id="7574.A0A1S3IYL3"/>
<dbReference type="PRINTS" id="PR00978">
    <property type="entry name" value="STARPROTEIN"/>
</dbReference>
<dbReference type="Gene3D" id="3.30.530.20">
    <property type="match status" value="1"/>
</dbReference>
<feature type="region of interest" description="Disordered" evidence="4">
    <location>
        <begin position="253"/>
        <end position="311"/>
    </location>
</feature>
<dbReference type="FunCoup" id="A0A1S3IYL3">
    <property type="interactions" value="1274"/>
</dbReference>
<protein>
    <submittedName>
        <fullName evidence="9">StAR-related lipid transfer protein 3 isoform X1</fullName>
    </submittedName>
</protein>
<gene>
    <name evidence="9" type="primary">LOC106168679</name>
</gene>
<dbReference type="GO" id="GO:0005765">
    <property type="term" value="C:lysosomal membrane"/>
    <property type="evidence" value="ECO:0007669"/>
    <property type="project" value="TreeGrafter"/>
</dbReference>
<dbReference type="PROSITE" id="PS51439">
    <property type="entry name" value="MENTAL"/>
    <property type="match status" value="1"/>
</dbReference>
<dbReference type="InterPro" id="IPR051869">
    <property type="entry name" value="STARD3"/>
</dbReference>
<feature type="domain" description="START" evidence="6">
    <location>
        <begin position="332"/>
        <end position="524"/>
    </location>
</feature>
<evidence type="ECO:0000259" key="7">
    <source>
        <dbReference type="PROSITE" id="PS51439"/>
    </source>
</evidence>
<dbReference type="KEGG" id="lak:106168679"/>
<evidence type="ECO:0000256" key="4">
    <source>
        <dbReference type="SAM" id="MobiDB-lite"/>
    </source>
</evidence>
<dbReference type="InParanoid" id="A0A1S3IYL3"/>
<evidence type="ECO:0000259" key="6">
    <source>
        <dbReference type="PROSITE" id="PS50848"/>
    </source>
</evidence>
<dbReference type="InterPro" id="IPR019498">
    <property type="entry name" value="MENTAL"/>
</dbReference>
<feature type="transmembrane region" description="Helical" evidence="5">
    <location>
        <begin position="203"/>
        <end position="223"/>
    </location>
</feature>
<dbReference type="GO" id="GO:0005789">
    <property type="term" value="C:endoplasmic reticulum membrane"/>
    <property type="evidence" value="ECO:0007669"/>
    <property type="project" value="TreeGrafter"/>
</dbReference>
<dbReference type="PANTHER" id="PTHR46121">
    <property type="entry name" value="STEROIDOGENIC ACUTE REGULATORY PROTEIN-LIKE"/>
    <property type="match status" value="1"/>
</dbReference>
<evidence type="ECO:0000313" key="9">
    <source>
        <dbReference type="RefSeq" id="XP_013403292.1"/>
    </source>
</evidence>
<evidence type="ECO:0000256" key="1">
    <source>
        <dbReference type="ARBA" id="ARBA00004141"/>
    </source>
</evidence>
<evidence type="ECO:0000256" key="3">
    <source>
        <dbReference type="ARBA" id="ARBA00023136"/>
    </source>
</evidence>
<dbReference type="AlphaFoldDB" id="A0A1S3IYL3"/>
<dbReference type="OrthoDB" id="74575at2759"/>
<keyword evidence="3 5" id="KW-0472">Membrane</keyword>
<dbReference type="PANTHER" id="PTHR46121:SF4">
    <property type="entry name" value="STEROIDOGENIC ACUTE REGULATORY PROTEIN-LIKE"/>
    <property type="match status" value="1"/>
</dbReference>
<keyword evidence="8" id="KW-1185">Reference proteome</keyword>
<evidence type="ECO:0000256" key="5">
    <source>
        <dbReference type="SAM" id="Phobius"/>
    </source>
</evidence>
<dbReference type="RefSeq" id="XP_013403292.1">
    <property type="nucleotide sequence ID" value="XM_013547838.2"/>
</dbReference>
<keyword evidence="2 5" id="KW-0812">Transmembrane</keyword>
<dbReference type="InterPro" id="IPR023393">
    <property type="entry name" value="START-like_dom_sf"/>
</dbReference>
<dbReference type="SUPFAM" id="SSF55961">
    <property type="entry name" value="Bet v1-like"/>
    <property type="match status" value="1"/>
</dbReference>
<comment type="subcellular location">
    <subcellularLocation>
        <location evidence="1">Membrane</location>
        <topology evidence="1">Multi-pass membrane protein</topology>
    </subcellularLocation>
</comment>
<dbReference type="Proteomes" id="UP000085678">
    <property type="component" value="Unplaced"/>
</dbReference>